<reference evidence="2" key="1">
    <citation type="journal article" date="2019" name="Int. J. Syst. Evol. Microbiol.">
        <title>The Global Catalogue of Microorganisms (GCM) 10K type strain sequencing project: providing services to taxonomists for standard genome sequencing and annotation.</title>
        <authorList>
            <consortium name="The Broad Institute Genomics Platform"/>
            <consortium name="The Broad Institute Genome Sequencing Center for Infectious Disease"/>
            <person name="Wu L."/>
            <person name="Ma J."/>
        </authorList>
    </citation>
    <scope>NUCLEOTIDE SEQUENCE [LARGE SCALE GENOMIC DNA]</scope>
    <source>
        <strain evidence="2">JCM 10303</strain>
    </source>
</reference>
<dbReference type="EMBL" id="BAAAGS010000081">
    <property type="protein sequence ID" value="GAA0559399.1"/>
    <property type="molecule type" value="Genomic_DNA"/>
</dbReference>
<gene>
    <name evidence="1" type="ORF">GCM10009533_65860</name>
</gene>
<dbReference type="Proteomes" id="UP001500729">
    <property type="component" value="Unassembled WGS sequence"/>
</dbReference>
<organism evidence="1 2">
    <name type="scientific">Saccharopolyspora erythraea</name>
    <name type="common">Streptomyces erythraeus</name>
    <dbReference type="NCBI Taxonomy" id="1836"/>
    <lineage>
        <taxon>Bacteria</taxon>
        <taxon>Bacillati</taxon>
        <taxon>Actinomycetota</taxon>
        <taxon>Actinomycetes</taxon>
        <taxon>Pseudonocardiales</taxon>
        <taxon>Pseudonocardiaceae</taxon>
        <taxon>Saccharopolyspora</taxon>
    </lineage>
</organism>
<proteinExistence type="predicted"/>
<name>A0ABP3P3B7_SACER</name>
<accession>A0ABP3P3B7</accession>
<sequence length="874" mass="95852">MTGRTVHRLDEAGTVRDWLVAGAWGEPVAALPDLVPSTGSSWGRDGRWVLTNGPDVTPLKARLHRAAPLREQAPPAVVEGGPVSYTGPDGSAHAGTWRRTHTAGDGLVDWSEFCFTPQCRVALAATALEVDQAEWRTLRLASTGPTLLYVNGECVARSESVTYMEPAEQATRVWLPPGVNEVVVCSWQVGFRECRQILRLRVEGLPVRVVLPSPGADERIGELAEQVLDSVGTPSWGNLGTEVELHGPDGPALRVEVGGVGKRVRLDGGKAVVELPPPDSGERDSASMLSTGEAVLRVFLDDERSPVFREFPVRLLPRHYRAEPAGDERTWRRELLEHARTQPNGCAGELASAALDPGHRLHAESLDRSLWMIEKRADCADFEALGLLHLWHRLPEGTWPEGVRTRVADALRGFKYWIDQPGLDAMCYFTENHQLVWHTAELLAGQTFADEVFANSGWTGRQHAEHGRVLAEKWLVRKLAAGFSEFDSNAYVAVDVLALVSLVEFADDAKLAELAAGLLDKTLFTLAVNSWRGAHACAHGRSYVHTQRSARMEETASIMWVCWGTGALNAATLPATVLATAHRYTVPEAIVAAAQELPEEWIGRQRYAGEYRSHHDLLSRPYASDLLVYKTPDVMLSSVQDYRSGLPGLQEHVWGAVLGPETQVHVTHPPSAATHSSARPNAWAGHRVLPRTRQHTDTVLAVHDIPEHDPMGFTHGWFPLSTMDEWTTRGPWVAGRRAEGYVALATEGGCGFLTSGPNAWQELRPRGPGVAWVCVVGRGATDGSFAEFVDALGEPDFRHDGVEYRTRHGVRLALHRHGAFTIDGRVADLDENGRPAELPHLDNPLCRVDFGAPEMVIGEKRHVIDLRTGRSLPG</sequence>
<dbReference type="RefSeq" id="WP_009950322.1">
    <property type="nucleotide sequence ID" value="NZ_BAAAGS010000081.1"/>
</dbReference>
<evidence type="ECO:0000313" key="2">
    <source>
        <dbReference type="Proteomes" id="UP001500729"/>
    </source>
</evidence>
<comment type="caution">
    <text evidence="1">The sequence shown here is derived from an EMBL/GenBank/DDBJ whole genome shotgun (WGS) entry which is preliminary data.</text>
</comment>
<keyword evidence="2" id="KW-1185">Reference proteome</keyword>
<protein>
    <recommendedName>
        <fullName evidence="3">Heparinase II/III-like protein</fullName>
    </recommendedName>
</protein>
<evidence type="ECO:0008006" key="3">
    <source>
        <dbReference type="Google" id="ProtNLM"/>
    </source>
</evidence>
<evidence type="ECO:0000313" key="1">
    <source>
        <dbReference type="EMBL" id="GAA0559399.1"/>
    </source>
</evidence>